<reference evidence="1 2" key="1">
    <citation type="submission" date="2020-08" db="EMBL/GenBank/DDBJ databases">
        <title>Genomic Encyclopedia of Type Strains, Phase IV (KMG-V): Genome sequencing to study the core and pangenomes of soil and plant-associated prokaryotes.</title>
        <authorList>
            <person name="Whitman W."/>
        </authorList>
    </citation>
    <scope>NUCLEOTIDE SEQUENCE [LARGE SCALE GENOMIC DNA]</scope>
    <source>
        <strain evidence="1 2">SEMIA 4087</strain>
    </source>
</reference>
<organism evidence="1 2">
    <name type="scientific">Rhizobium mongolense</name>
    <dbReference type="NCBI Taxonomy" id="57676"/>
    <lineage>
        <taxon>Bacteria</taxon>
        <taxon>Pseudomonadati</taxon>
        <taxon>Pseudomonadota</taxon>
        <taxon>Alphaproteobacteria</taxon>
        <taxon>Hyphomicrobiales</taxon>
        <taxon>Rhizobiaceae</taxon>
        <taxon>Rhizobium/Agrobacterium group</taxon>
        <taxon>Rhizobium</taxon>
    </lineage>
</organism>
<name>A0ABR6ITK0_9HYPH</name>
<dbReference type="Proteomes" id="UP000551353">
    <property type="component" value="Unassembled WGS sequence"/>
</dbReference>
<sequence length="57" mass="6126">MGHGIPIATAVNPDANEEHIRKSIVAEDVRSSGNGATESTKKIKCERGAGPVYEYNR</sequence>
<keyword evidence="2" id="KW-1185">Reference proteome</keyword>
<accession>A0ABR6ITK0</accession>
<gene>
    <name evidence="1" type="ORF">GGD56_004987</name>
</gene>
<proteinExistence type="predicted"/>
<comment type="caution">
    <text evidence="1">The sequence shown here is derived from an EMBL/GenBank/DDBJ whole genome shotgun (WGS) entry which is preliminary data.</text>
</comment>
<dbReference type="EMBL" id="JACIFX010000007">
    <property type="protein sequence ID" value="MBB4231115.1"/>
    <property type="molecule type" value="Genomic_DNA"/>
</dbReference>
<evidence type="ECO:0000313" key="2">
    <source>
        <dbReference type="Proteomes" id="UP000551353"/>
    </source>
</evidence>
<protein>
    <submittedName>
        <fullName evidence="1">Uncharacterized protein</fullName>
    </submittedName>
</protein>
<evidence type="ECO:0000313" key="1">
    <source>
        <dbReference type="EMBL" id="MBB4231115.1"/>
    </source>
</evidence>